<protein>
    <submittedName>
        <fullName evidence="1">Uncharacterized protein</fullName>
    </submittedName>
</protein>
<dbReference type="EMBL" id="JBDLNV010000003">
    <property type="protein sequence ID" value="MFM1723652.1"/>
    <property type="molecule type" value="Genomic_DNA"/>
</dbReference>
<name>A0ABW9FDM1_9NOCA</name>
<dbReference type="Proteomes" id="UP001629745">
    <property type="component" value="Unassembled WGS sequence"/>
</dbReference>
<evidence type="ECO:0000313" key="1">
    <source>
        <dbReference type="EMBL" id="MFM1723652.1"/>
    </source>
</evidence>
<reference evidence="1 2" key="1">
    <citation type="submission" date="2023-11" db="EMBL/GenBank/DDBJ databases">
        <authorList>
            <person name="Val-Calvo J."/>
            <person name="Scortti M."/>
            <person name="Vazquez-Boland J."/>
        </authorList>
    </citation>
    <scope>NUCLEOTIDE SEQUENCE [LARGE SCALE GENOMIC DNA]</scope>
    <source>
        <strain evidence="1 2">PAM 2766</strain>
    </source>
</reference>
<comment type="caution">
    <text evidence="1">The sequence shown here is derived from an EMBL/GenBank/DDBJ whole genome shotgun (WGS) entry which is preliminary data.</text>
</comment>
<gene>
    <name evidence="1" type="ORF">ABEU20_002223</name>
</gene>
<evidence type="ECO:0000313" key="2">
    <source>
        <dbReference type="Proteomes" id="UP001629745"/>
    </source>
</evidence>
<sequence>MPSAGPGVGPFGYRYQSENTYDSEALVDFLINLFYALAANLYLGSSDGSSSGGGQ</sequence>
<keyword evidence="2" id="KW-1185">Reference proteome</keyword>
<organism evidence="1 2">
    <name type="scientific">Rhodococcus parequi</name>
    <dbReference type="NCBI Taxonomy" id="3137122"/>
    <lineage>
        <taxon>Bacteria</taxon>
        <taxon>Bacillati</taxon>
        <taxon>Actinomycetota</taxon>
        <taxon>Actinomycetes</taxon>
        <taxon>Mycobacteriales</taxon>
        <taxon>Nocardiaceae</taxon>
        <taxon>Rhodococcus</taxon>
    </lineage>
</organism>
<accession>A0ABW9FDM1</accession>
<dbReference type="RefSeq" id="WP_420164217.1">
    <property type="nucleotide sequence ID" value="NZ_JBDLNV010000003.1"/>
</dbReference>
<proteinExistence type="predicted"/>